<dbReference type="SUPFAM" id="SSF56784">
    <property type="entry name" value="HAD-like"/>
    <property type="match status" value="1"/>
</dbReference>
<dbReference type="GO" id="GO:0005992">
    <property type="term" value="P:trehalose biosynthetic process"/>
    <property type="evidence" value="ECO:0007669"/>
    <property type="project" value="InterPro"/>
</dbReference>
<dbReference type="Pfam" id="PF03632">
    <property type="entry name" value="Glyco_hydro_65m"/>
    <property type="match status" value="1"/>
</dbReference>
<dbReference type="Gene3D" id="3.40.50.1000">
    <property type="entry name" value="HAD superfamily/HAD-like"/>
    <property type="match status" value="1"/>
</dbReference>
<dbReference type="GO" id="GO:0004553">
    <property type="term" value="F:hydrolase activity, hydrolyzing O-glycosyl compounds"/>
    <property type="evidence" value="ECO:0007669"/>
    <property type="project" value="TreeGrafter"/>
</dbReference>
<dbReference type="InterPro" id="IPR005194">
    <property type="entry name" value="Glyco_hydro_65_C"/>
</dbReference>
<dbReference type="InterPro" id="IPR023214">
    <property type="entry name" value="HAD_sf"/>
</dbReference>
<evidence type="ECO:0000259" key="3">
    <source>
        <dbReference type="Pfam" id="PF03633"/>
    </source>
</evidence>
<dbReference type="SUPFAM" id="SSF74650">
    <property type="entry name" value="Galactose mutarotase-like"/>
    <property type="match status" value="1"/>
</dbReference>
<feature type="domain" description="Glycoside hydrolase family 65 C-terminal" evidence="3">
    <location>
        <begin position="1093"/>
        <end position="1155"/>
    </location>
</feature>
<dbReference type="Gene3D" id="2.70.98.40">
    <property type="entry name" value="Glycoside hydrolase, family 65, N-terminal domain"/>
    <property type="match status" value="1"/>
</dbReference>
<dbReference type="PANTHER" id="PTHR11051">
    <property type="entry name" value="GLYCOSYL HYDROLASE-RELATED"/>
    <property type="match status" value="1"/>
</dbReference>
<dbReference type="InterPro" id="IPR012341">
    <property type="entry name" value="6hp_glycosidase-like_sf"/>
</dbReference>
<reference evidence="5 6" key="1">
    <citation type="submission" date="2018-06" db="EMBL/GenBank/DDBJ databases">
        <authorList>
            <consortium name="Pathogen Informatics"/>
            <person name="Doyle S."/>
        </authorList>
    </citation>
    <scope>NUCLEOTIDE SEQUENCE [LARGE SCALE GENOMIC DNA]</scope>
    <source>
        <strain evidence="5 6">NCTC10821</strain>
    </source>
</reference>
<dbReference type="Pfam" id="PF03633">
    <property type="entry name" value="Glyco_hydro_65C"/>
    <property type="match status" value="1"/>
</dbReference>
<dbReference type="NCBIfam" id="TIGR00685">
    <property type="entry name" value="T6PP"/>
    <property type="match status" value="1"/>
</dbReference>
<name>A0A378TP36_9MYCO</name>
<dbReference type="PANTHER" id="PTHR11051:SF8">
    <property type="entry name" value="PROTEIN-GLUCOSYLGALACTOSYLHYDROXYLYSINE GLUCOSIDASE"/>
    <property type="match status" value="1"/>
</dbReference>
<dbReference type="InterPro" id="IPR003337">
    <property type="entry name" value="Trehalose_PPase"/>
</dbReference>
<dbReference type="EC" id="3.2.1.-" evidence="5"/>
<dbReference type="Pfam" id="PF03636">
    <property type="entry name" value="Glyco_hydro_65N"/>
    <property type="match status" value="1"/>
</dbReference>
<dbReference type="InterPro" id="IPR037018">
    <property type="entry name" value="GH65_N"/>
</dbReference>
<dbReference type="SUPFAM" id="SSF48208">
    <property type="entry name" value="Six-hairpin glycosidases"/>
    <property type="match status" value="1"/>
</dbReference>
<accession>A0A378TP36</accession>
<evidence type="ECO:0000259" key="4">
    <source>
        <dbReference type="Pfam" id="PF03636"/>
    </source>
</evidence>
<dbReference type="Gene3D" id="2.60.420.10">
    <property type="entry name" value="Maltose phosphorylase, domain 3"/>
    <property type="match status" value="1"/>
</dbReference>
<dbReference type="EMBL" id="UGQT01000001">
    <property type="protein sequence ID" value="STZ62334.1"/>
    <property type="molecule type" value="Genomic_DNA"/>
</dbReference>
<evidence type="ECO:0000313" key="6">
    <source>
        <dbReference type="Proteomes" id="UP000254978"/>
    </source>
</evidence>
<keyword evidence="5" id="KW-0378">Hydrolase</keyword>
<dbReference type="GO" id="GO:0016757">
    <property type="term" value="F:glycosyltransferase activity"/>
    <property type="evidence" value="ECO:0007669"/>
    <property type="project" value="UniProtKB-ARBA"/>
</dbReference>
<dbReference type="GO" id="GO:0016791">
    <property type="term" value="F:phosphatase activity"/>
    <property type="evidence" value="ECO:0007669"/>
    <property type="project" value="UniProtKB-ARBA"/>
</dbReference>
<dbReference type="Gene3D" id="3.30.70.1020">
    <property type="entry name" value="Trehalose-6-phosphate phosphatase related protein, domain 2"/>
    <property type="match status" value="1"/>
</dbReference>
<dbReference type="InterPro" id="IPR011013">
    <property type="entry name" value="Gal_mutarotase_sf_dom"/>
</dbReference>
<proteinExistence type="predicted"/>
<feature type="domain" description="Glycoside hydrolase family 65 central catalytic" evidence="2">
    <location>
        <begin position="688"/>
        <end position="1083"/>
    </location>
</feature>
<keyword evidence="1 5" id="KW-0326">Glycosidase</keyword>
<dbReference type="InterPro" id="IPR005195">
    <property type="entry name" value="Glyco_hydro_65_M"/>
</dbReference>
<gene>
    <name evidence="5" type="ORF">NCTC10821_05903</name>
</gene>
<dbReference type="GO" id="GO:0030246">
    <property type="term" value="F:carbohydrate binding"/>
    <property type="evidence" value="ECO:0007669"/>
    <property type="project" value="InterPro"/>
</dbReference>
<dbReference type="Gene3D" id="1.50.10.10">
    <property type="match status" value="1"/>
</dbReference>
<sequence>MVTIDPRRHDAVVLEVTNAAAAATFVQDLCWTGLTVGSLRDHPSAPVERTVVVSDSPEILAAGRSRGCALVIGVCDDGAADELLQYADSVVGDLTEIDIRTGDVPAGRLPDALSSRVALFPLLARRKPLVCLDFDGTLSSIVADPGSATLIDGAAETLEHLASLCSVAVVSGRDLDDVRSRVGVPGLWYAGSHGMELAGPDGQTYRPPVAAVAEHKLAEAAAQLQVRLAHVAGALVEAKRYSVAVHYRAVERCHHHEVLELAAVCARQLGLRQVHGRKVVDLRCDLDWTKGTAVRWMCSRLPSRERVLPIYIGDDLTDEDAFDAVQMSGVAVLVCHNEDDGRRTAARFTVGGPTEVYAFLRLLADWLEQSQHTDSAWTFGFDGYDPTAERLREALCAVGNGYVASRAAAPECRAGSLHYPGTYVAGIFNRLDDRVGGQSTQHESAVNLPNWLRLTFRIENGPWFDIDSVSVLSYRLSFDLRAAVVRRELIFRDAAGRETSVEQDLFVSMHDAHLAVLTTRLSPQNWSGTVEFRSTIDTDVRNGAVERYRELNSVHLAQIRAESGDDDIAVTVVKTTQSGVTVALATRTFISDDVGPCRRHVVREAREVGHCFAAEVTADRAVSVDKVVCIVTSRDVAVSDPADHAVRALKRLVDPRDLRRAHELRWDHLWERMLIEFDGHAEQLRVLRLHLLHLLQTVSPNTADSDAGVPARGLAGEAYRGHVFWDELFILPVLNLRFPAITASALRYRYRRLGEARQAARNSGYAGAMFPWQSGSDGREESPRMHLNPRSGHWNPDPSHRAHHVGIAVAYNVWQYYQTTADVAYLIDFGAEMLVEIARFWVSRTSYDVGRKRYCINGVIGPDEFHTGSAEHPFEGINNNAYTNVMAVWVIIRAGEALDLLPLPARLDLRERLGITDSELLRWDDVSRNIFVPFHEEMISQFEGYENLQELDWTSYRTRYDNIGRLDRILEAEGDDVNRYRAAKQADVLMLLYLLSSDELREILGRLRYRLDPDRIPAMVDYYLARTSHGSTLSAVVNTWVLARANRDRALDFFDQVLASDVADIQGGTTAEGIHLAAMAGSVDLVQRCFTGLETRCDRLVLSPSWPKTEPPLAVSLHYRGQHLHVRVSGRGAQVSAEFRPDAVPVLIECRGRVASLMPGQTLTFEA</sequence>
<evidence type="ECO:0000313" key="5">
    <source>
        <dbReference type="EMBL" id="STZ62334.1"/>
    </source>
</evidence>
<protein>
    <submittedName>
        <fullName evidence="5">Trehalose-phosphatase</fullName>
        <ecNumber evidence="5">3.2.1.-</ecNumber>
    </submittedName>
</protein>
<evidence type="ECO:0000256" key="1">
    <source>
        <dbReference type="ARBA" id="ARBA00023295"/>
    </source>
</evidence>
<dbReference type="AlphaFoldDB" id="A0A378TP36"/>
<keyword evidence="6" id="KW-1185">Reference proteome</keyword>
<dbReference type="NCBIfam" id="TIGR01484">
    <property type="entry name" value="HAD-SF-IIB"/>
    <property type="match status" value="1"/>
</dbReference>
<dbReference type="InterPro" id="IPR008928">
    <property type="entry name" value="6-hairpin_glycosidase_sf"/>
</dbReference>
<organism evidence="5 6">
    <name type="scientific">Mycolicibacterium tokaiense</name>
    <dbReference type="NCBI Taxonomy" id="39695"/>
    <lineage>
        <taxon>Bacteria</taxon>
        <taxon>Bacillati</taxon>
        <taxon>Actinomycetota</taxon>
        <taxon>Actinomycetes</taxon>
        <taxon>Mycobacteriales</taxon>
        <taxon>Mycobacteriaceae</taxon>
        <taxon>Mycolicibacterium</taxon>
    </lineage>
</organism>
<dbReference type="FunFam" id="1.50.10.10:FF:000053">
    <property type="entry name" value="Putative glycosyl hydrolase"/>
    <property type="match status" value="1"/>
</dbReference>
<dbReference type="InterPro" id="IPR036412">
    <property type="entry name" value="HAD-like_sf"/>
</dbReference>
<dbReference type="RefSeq" id="WP_232067996.1">
    <property type="nucleotide sequence ID" value="NZ_AP022600.1"/>
</dbReference>
<feature type="domain" description="Glycoside hydrolase family 65 N-terminal" evidence="4">
    <location>
        <begin position="382"/>
        <end position="634"/>
    </location>
</feature>
<dbReference type="InterPro" id="IPR006379">
    <property type="entry name" value="HAD-SF_hydro_IIB"/>
</dbReference>
<dbReference type="Proteomes" id="UP000254978">
    <property type="component" value="Unassembled WGS sequence"/>
</dbReference>
<evidence type="ECO:0000259" key="2">
    <source>
        <dbReference type="Pfam" id="PF03632"/>
    </source>
</evidence>
<dbReference type="InterPro" id="IPR005196">
    <property type="entry name" value="Glyco_hydro_65_N"/>
</dbReference>
<dbReference type="Pfam" id="PF02358">
    <property type="entry name" value="Trehalose_PPase"/>
    <property type="match status" value="1"/>
</dbReference>